<evidence type="ECO:0000313" key="4">
    <source>
        <dbReference type="Proteomes" id="UP000240535"/>
    </source>
</evidence>
<keyword evidence="4" id="KW-1185">Reference proteome</keyword>
<dbReference type="GO" id="GO:0008168">
    <property type="term" value="F:methyltransferase activity"/>
    <property type="evidence" value="ECO:0007669"/>
    <property type="project" value="UniProtKB-KW"/>
</dbReference>
<evidence type="ECO:0000313" key="3">
    <source>
        <dbReference type="EMBL" id="PSM52620.1"/>
    </source>
</evidence>
<dbReference type="Gene3D" id="3.40.50.150">
    <property type="entry name" value="Vaccinia Virus protein VP39"/>
    <property type="match status" value="1"/>
</dbReference>
<dbReference type="OrthoDB" id="9803017at2"/>
<dbReference type="SUPFAM" id="SSF53335">
    <property type="entry name" value="S-adenosyl-L-methionine-dependent methyltransferases"/>
    <property type="match status" value="1"/>
</dbReference>
<dbReference type="PANTHER" id="PTHR43542:SF1">
    <property type="entry name" value="METHYLTRANSFERASE"/>
    <property type="match status" value="1"/>
</dbReference>
<dbReference type="Proteomes" id="UP000240535">
    <property type="component" value="Unassembled WGS sequence"/>
</dbReference>
<name>A0A2P8R2A1_9BACT</name>
<keyword evidence="1 3" id="KW-0489">Methyltransferase</keyword>
<dbReference type="GO" id="GO:0031167">
    <property type="term" value="P:rRNA methylation"/>
    <property type="evidence" value="ECO:0007669"/>
    <property type="project" value="InterPro"/>
</dbReference>
<evidence type="ECO:0000256" key="1">
    <source>
        <dbReference type="ARBA" id="ARBA00022603"/>
    </source>
</evidence>
<gene>
    <name evidence="3" type="primary">rsmD</name>
    <name evidence="3" type="ORF">CQ405_02505</name>
</gene>
<proteinExistence type="predicted"/>
<sequence>MNKLYITINSGKFKGKKLVLPSMETTRSTKSIVKGSFFDTFRYEISGAIFIEVFGGSGSMAAEALSNGAKKAYAIEKDFNAFKILKENFKNLDKNLLAINADSFVKIHEIIKNIDEKIIIYIDPPFSIRDGKEQIYEMTIKMIEKFSNQNIFLIAIEHISSVEFKLKIGQFKKIKSKKFGLTTLSYYEKS</sequence>
<reference evidence="4" key="1">
    <citation type="submission" date="2017-10" db="EMBL/GenBank/DDBJ databases">
        <title>Campylobacter species from seals.</title>
        <authorList>
            <person name="Gilbert M.J."/>
            <person name="Zomer A.L."/>
            <person name="Timmerman A.J."/>
            <person name="Duim B."/>
            <person name="Wagenaar J.A."/>
        </authorList>
    </citation>
    <scope>NUCLEOTIDE SEQUENCE [LARGE SCALE GENOMIC DNA]</scope>
    <source>
        <strain evidence="4">17S00004-5</strain>
    </source>
</reference>
<dbReference type="NCBIfam" id="TIGR00095">
    <property type="entry name" value="16S rRNA (guanine(966)-N(2))-methyltransferase RsmD"/>
    <property type="match status" value="1"/>
</dbReference>
<organism evidence="3 4">
    <name type="scientific">Campylobacter blaseri</name>
    <dbReference type="NCBI Taxonomy" id="2042961"/>
    <lineage>
        <taxon>Bacteria</taxon>
        <taxon>Pseudomonadati</taxon>
        <taxon>Campylobacterota</taxon>
        <taxon>Epsilonproteobacteria</taxon>
        <taxon>Campylobacterales</taxon>
        <taxon>Campylobacteraceae</taxon>
        <taxon>Campylobacter</taxon>
    </lineage>
</organism>
<accession>A0A2P8R2A1</accession>
<dbReference type="InterPro" id="IPR029063">
    <property type="entry name" value="SAM-dependent_MTases_sf"/>
</dbReference>
<dbReference type="EMBL" id="PDHH01000002">
    <property type="protein sequence ID" value="PSM52620.1"/>
    <property type="molecule type" value="Genomic_DNA"/>
</dbReference>
<keyword evidence="2 3" id="KW-0808">Transferase</keyword>
<dbReference type="InterPro" id="IPR004398">
    <property type="entry name" value="RNA_MeTrfase_RsmD"/>
</dbReference>
<dbReference type="PIRSF" id="PIRSF004553">
    <property type="entry name" value="CHP00095"/>
    <property type="match status" value="1"/>
</dbReference>
<comment type="caution">
    <text evidence="3">The sequence shown here is derived from an EMBL/GenBank/DDBJ whole genome shotgun (WGS) entry which is preliminary data.</text>
</comment>
<dbReference type="Pfam" id="PF03602">
    <property type="entry name" value="Cons_hypoth95"/>
    <property type="match status" value="1"/>
</dbReference>
<protein>
    <submittedName>
        <fullName evidence="3">16S rRNA (Guanine(966)-N(2))-methyltransferase RsmD</fullName>
    </submittedName>
</protein>
<evidence type="ECO:0000256" key="2">
    <source>
        <dbReference type="ARBA" id="ARBA00022679"/>
    </source>
</evidence>
<dbReference type="PANTHER" id="PTHR43542">
    <property type="entry name" value="METHYLTRANSFERASE"/>
    <property type="match status" value="1"/>
</dbReference>
<dbReference type="RefSeq" id="WP_106870285.1">
    <property type="nucleotide sequence ID" value="NZ_CP053841.1"/>
</dbReference>
<dbReference type="AlphaFoldDB" id="A0A2P8R2A1"/>